<evidence type="ECO:0000313" key="1">
    <source>
        <dbReference type="EMBL" id="AAV31773.1"/>
    </source>
</evidence>
<protein>
    <submittedName>
        <fullName evidence="1">Uncharacterized protein</fullName>
    </submittedName>
</protein>
<sequence>MCESVQNRISPFLAIGRVKFDGKYGLCADVSHNEITLEGKELAR</sequence>
<proteinExistence type="predicted"/>
<dbReference type="AlphaFoldDB" id="Q5UDS0"/>
<name>Q5UDS0_ECOLX</name>
<accession>Q5UDS0</accession>
<reference evidence="1" key="1">
    <citation type="submission" date="2004-09" db="EMBL/GenBank/DDBJ databases">
        <title>Identification of a novel adhesin gene cluster and a putative transcription regulator as potential uropathogenic Escherichia coli transmission factors using a molecular epidemiologic approach.</title>
        <authorList>
            <person name="Bauer R.J."/>
            <person name="Dalal S."/>
            <person name="Zhang L."/>
            <person name="Foxman B."/>
            <person name="Marrs C.F."/>
        </authorList>
    </citation>
    <scope>NUCLEOTIDE SEQUENCE</scope>
    <source>
        <strain evidence="1">T10F2</strain>
    </source>
</reference>
<dbReference type="EMBL" id="AY753567">
    <property type="protein sequence ID" value="AAV31773.1"/>
    <property type="molecule type" value="Genomic_DNA"/>
</dbReference>
<organism evidence="1">
    <name type="scientific">Escherichia coli</name>
    <dbReference type="NCBI Taxonomy" id="562"/>
    <lineage>
        <taxon>Bacteria</taxon>
        <taxon>Pseudomonadati</taxon>
        <taxon>Pseudomonadota</taxon>
        <taxon>Gammaproteobacteria</taxon>
        <taxon>Enterobacterales</taxon>
        <taxon>Enterobacteriaceae</taxon>
        <taxon>Escherichia</taxon>
    </lineage>
</organism>